<protein>
    <submittedName>
        <fullName evidence="2">Uncharacterized protein</fullName>
    </submittedName>
</protein>
<feature type="transmembrane region" description="Helical" evidence="1">
    <location>
        <begin position="128"/>
        <end position="147"/>
    </location>
</feature>
<proteinExistence type="predicted"/>
<feature type="transmembrane region" description="Helical" evidence="1">
    <location>
        <begin position="61"/>
        <end position="80"/>
    </location>
</feature>
<keyword evidence="1" id="KW-0812">Transmembrane</keyword>
<feature type="transmembrane region" description="Helical" evidence="1">
    <location>
        <begin position="7"/>
        <end position="27"/>
    </location>
</feature>
<sequence length="156" mass="17578">MGILECVVYVFLPTLLGWLFNLCAMYGGAAFGLVYYLMPAVALLGWFWVGKRFARRIKNPVLAILAGNSIGILSLAVYLWQEYLAAEKINWLQQLSQYFSSSLMLLNTRILMPFSAQVDGVTQISNTAIQVVGLILMLLPFIGGFFMEKQKRKLEK</sequence>
<dbReference type="EMBL" id="DVJP01000031">
    <property type="protein sequence ID" value="HIS76058.1"/>
    <property type="molecule type" value="Genomic_DNA"/>
</dbReference>
<evidence type="ECO:0000256" key="1">
    <source>
        <dbReference type="SAM" id="Phobius"/>
    </source>
</evidence>
<dbReference type="AlphaFoldDB" id="A0A9D1K0H8"/>
<accession>A0A9D1K0H8</accession>
<gene>
    <name evidence="2" type="ORF">IAB51_04515</name>
</gene>
<feature type="transmembrane region" description="Helical" evidence="1">
    <location>
        <begin position="33"/>
        <end position="49"/>
    </location>
</feature>
<reference evidence="2" key="1">
    <citation type="submission" date="2020-10" db="EMBL/GenBank/DDBJ databases">
        <authorList>
            <person name="Gilroy R."/>
        </authorList>
    </citation>
    <scope>NUCLEOTIDE SEQUENCE</scope>
    <source>
        <strain evidence="2">CHK199-13235</strain>
    </source>
</reference>
<comment type="caution">
    <text evidence="2">The sequence shown here is derived from an EMBL/GenBank/DDBJ whole genome shotgun (WGS) entry which is preliminary data.</text>
</comment>
<keyword evidence="1" id="KW-0472">Membrane</keyword>
<reference evidence="2" key="2">
    <citation type="journal article" date="2021" name="PeerJ">
        <title>Extensive microbial diversity within the chicken gut microbiome revealed by metagenomics and culture.</title>
        <authorList>
            <person name="Gilroy R."/>
            <person name="Ravi A."/>
            <person name="Getino M."/>
            <person name="Pursley I."/>
            <person name="Horton D.L."/>
            <person name="Alikhan N.F."/>
            <person name="Baker D."/>
            <person name="Gharbi K."/>
            <person name="Hall N."/>
            <person name="Watson M."/>
            <person name="Adriaenssens E.M."/>
            <person name="Foster-Nyarko E."/>
            <person name="Jarju S."/>
            <person name="Secka A."/>
            <person name="Antonio M."/>
            <person name="Oren A."/>
            <person name="Chaudhuri R.R."/>
            <person name="La Ragione R."/>
            <person name="Hildebrand F."/>
            <person name="Pallen M.J."/>
        </authorList>
    </citation>
    <scope>NUCLEOTIDE SEQUENCE</scope>
    <source>
        <strain evidence="2">CHK199-13235</strain>
    </source>
</reference>
<evidence type="ECO:0000313" key="3">
    <source>
        <dbReference type="Proteomes" id="UP000824002"/>
    </source>
</evidence>
<evidence type="ECO:0000313" key="2">
    <source>
        <dbReference type="EMBL" id="HIS76058.1"/>
    </source>
</evidence>
<name>A0A9D1K0H8_9FIRM</name>
<organism evidence="2 3">
    <name type="scientific">Candidatus Merdivicinus excrementipullorum</name>
    <dbReference type="NCBI Taxonomy" id="2840867"/>
    <lineage>
        <taxon>Bacteria</taxon>
        <taxon>Bacillati</taxon>
        <taxon>Bacillota</taxon>
        <taxon>Clostridia</taxon>
        <taxon>Eubacteriales</taxon>
        <taxon>Oscillospiraceae</taxon>
        <taxon>Oscillospiraceae incertae sedis</taxon>
        <taxon>Candidatus Merdivicinus</taxon>
    </lineage>
</organism>
<dbReference type="Proteomes" id="UP000824002">
    <property type="component" value="Unassembled WGS sequence"/>
</dbReference>
<keyword evidence="1" id="KW-1133">Transmembrane helix</keyword>